<dbReference type="RefSeq" id="WP_120118915.1">
    <property type="nucleotide sequence ID" value="NZ_BORI01000014.1"/>
</dbReference>
<dbReference type="EMBL" id="BORJ01000009">
    <property type="protein sequence ID" value="GIN97339.1"/>
    <property type="molecule type" value="Genomic_DNA"/>
</dbReference>
<dbReference type="Proteomes" id="UP000680670">
    <property type="component" value="Unassembled WGS sequence"/>
</dbReference>
<name>A0A429X9I4_SIMTE</name>
<evidence type="ECO:0000256" key="3">
    <source>
        <dbReference type="RuleBase" id="RU003719"/>
    </source>
</evidence>
<dbReference type="SUPFAM" id="SSF51735">
    <property type="entry name" value="NAD(P)-binding Rossmann-fold domains"/>
    <property type="match status" value="1"/>
</dbReference>
<reference evidence="7 8" key="1">
    <citation type="submission" date="2018-12" db="EMBL/GenBank/DDBJ databases">
        <authorList>
            <person name="Sun L."/>
            <person name="Chen Z."/>
        </authorList>
    </citation>
    <scope>NUCLEOTIDE SEQUENCE [LARGE SCALE GENOMIC DNA]</scope>
    <source>
        <strain evidence="7 8">LMG 29736</strain>
    </source>
</reference>
<accession>A0A429X9I4</accession>
<evidence type="ECO:0000313" key="7">
    <source>
        <dbReference type="EMBL" id="RST60019.1"/>
    </source>
</evidence>
<dbReference type="InterPro" id="IPR036291">
    <property type="entry name" value="NAD(P)-bd_dom_sf"/>
</dbReference>
<dbReference type="PANTHER" id="PTHR10996:SF283">
    <property type="entry name" value="GLYOXYLATE_HYDROXYPYRUVATE REDUCTASE B"/>
    <property type="match status" value="1"/>
</dbReference>
<reference evidence="6 9" key="2">
    <citation type="submission" date="2021-03" db="EMBL/GenBank/DDBJ databases">
        <title>Antimicrobial resistance genes in bacteria isolated from Japanese honey, and their potential for conferring macrolide and lincosamide resistance in the American foulbrood pathogen Paenibacillus larvae.</title>
        <authorList>
            <person name="Okamoto M."/>
            <person name="Kumagai M."/>
            <person name="Kanamori H."/>
            <person name="Takamatsu D."/>
        </authorList>
    </citation>
    <scope>NUCLEOTIDE SEQUENCE [LARGE SCALE GENOMIC DNA]</scope>
    <source>
        <strain evidence="6 9">J6TS1</strain>
    </source>
</reference>
<dbReference type="InterPro" id="IPR006140">
    <property type="entry name" value="D-isomer_DH_NAD-bd"/>
</dbReference>
<proteinExistence type="inferred from homology"/>
<gene>
    <name evidence="7" type="ORF">D5F11_008085</name>
    <name evidence="6" type="ORF">J6TS1_32090</name>
</gene>
<sequence length="320" mass="35549">MKPKVFVSQPISQEIKDYLAQYCDFKIWDQKVPIKREDLLKEIADVDGLITSGRRITENLLNHAPNLKVVSNLSVGYNNFDLEAMKSRNVIGTNTPGVLDETVADLAFGLMLASARRIVEMDQLVKAGKWEPTSGDDRFVGVDVYGATLGIIGMGRIGEAIARRARLGFNMDVLYYNRNRKSDTEEELGVKYSDLESLLKQSDFVLLMTPLTPETERMIGEKEFKLMKKSAIFINVSRGQTIDEQALIAALENKEIHAAALDVFEQEPVNKDNPLLKMPNVVTTPHIGSASRKTTDAMAMKAATNMVAALSGKEPENRVV</sequence>
<keyword evidence="2 3" id="KW-0560">Oxidoreductase</keyword>
<dbReference type="EMBL" id="QYTW02000006">
    <property type="protein sequence ID" value="RST60019.1"/>
    <property type="molecule type" value="Genomic_DNA"/>
</dbReference>
<feature type="domain" description="D-isomer specific 2-hydroxyacid dehydrogenase NAD-binding" evidence="5">
    <location>
        <begin position="108"/>
        <end position="288"/>
    </location>
</feature>
<organism evidence="7 8">
    <name type="scientific">Siminovitchia terrae</name>
    <name type="common">Bacillus terrae</name>
    <dbReference type="NCBI Taxonomy" id="1914933"/>
    <lineage>
        <taxon>Bacteria</taxon>
        <taxon>Bacillati</taxon>
        <taxon>Bacillota</taxon>
        <taxon>Bacilli</taxon>
        <taxon>Bacillales</taxon>
        <taxon>Bacillaceae</taxon>
        <taxon>Siminovitchia</taxon>
    </lineage>
</organism>
<dbReference type="InterPro" id="IPR006139">
    <property type="entry name" value="D-isomer_2_OHA_DH_cat_dom"/>
</dbReference>
<evidence type="ECO:0000256" key="2">
    <source>
        <dbReference type="ARBA" id="ARBA00023002"/>
    </source>
</evidence>
<evidence type="ECO:0000313" key="6">
    <source>
        <dbReference type="EMBL" id="GIN97339.1"/>
    </source>
</evidence>
<dbReference type="Pfam" id="PF00389">
    <property type="entry name" value="2-Hacid_dh"/>
    <property type="match status" value="1"/>
</dbReference>
<dbReference type="GO" id="GO:0051287">
    <property type="term" value="F:NAD binding"/>
    <property type="evidence" value="ECO:0007669"/>
    <property type="project" value="InterPro"/>
</dbReference>
<dbReference type="InterPro" id="IPR050223">
    <property type="entry name" value="D-isomer_2-hydroxyacid_DH"/>
</dbReference>
<dbReference type="CDD" id="cd05301">
    <property type="entry name" value="GDH"/>
    <property type="match status" value="1"/>
</dbReference>
<dbReference type="Proteomes" id="UP000287296">
    <property type="component" value="Unassembled WGS sequence"/>
</dbReference>
<comment type="similarity">
    <text evidence="1 3">Belongs to the D-isomer specific 2-hydroxyacid dehydrogenase family.</text>
</comment>
<dbReference type="GO" id="GO:0005829">
    <property type="term" value="C:cytosol"/>
    <property type="evidence" value="ECO:0007669"/>
    <property type="project" value="TreeGrafter"/>
</dbReference>
<dbReference type="SUPFAM" id="SSF52283">
    <property type="entry name" value="Formate/glycerate dehydrogenase catalytic domain-like"/>
    <property type="match status" value="1"/>
</dbReference>
<dbReference type="AlphaFoldDB" id="A0A429X9I4"/>
<comment type="caution">
    <text evidence="7">The sequence shown here is derived from an EMBL/GenBank/DDBJ whole genome shotgun (WGS) entry which is preliminary data.</text>
</comment>
<dbReference type="OrthoDB" id="9805416at2"/>
<keyword evidence="9" id="KW-1185">Reference proteome</keyword>
<dbReference type="GO" id="GO:0016618">
    <property type="term" value="F:hydroxypyruvate reductase [NAD(P)H] activity"/>
    <property type="evidence" value="ECO:0007669"/>
    <property type="project" value="TreeGrafter"/>
</dbReference>
<feature type="domain" description="D-isomer specific 2-hydroxyacid dehydrogenase catalytic" evidence="4">
    <location>
        <begin position="5"/>
        <end position="319"/>
    </location>
</feature>
<evidence type="ECO:0000256" key="1">
    <source>
        <dbReference type="ARBA" id="ARBA00005854"/>
    </source>
</evidence>
<evidence type="ECO:0000313" key="8">
    <source>
        <dbReference type="Proteomes" id="UP000287296"/>
    </source>
</evidence>
<dbReference type="PROSITE" id="PS00065">
    <property type="entry name" value="D_2_HYDROXYACID_DH_1"/>
    <property type="match status" value="1"/>
</dbReference>
<dbReference type="FunFam" id="3.40.50.720:FF:000462">
    <property type="entry name" value="Glyoxylate reductase (NADP+)"/>
    <property type="match status" value="1"/>
</dbReference>
<evidence type="ECO:0000259" key="4">
    <source>
        <dbReference type="Pfam" id="PF00389"/>
    </source>
</evidence>
<evidence type="ECO:0000313" key="9">
    <source>
        <dbReference type="Proteomes" id="UP000680670"/>
    </source>
</evidence>
<dbReference type="InterPro" id="IPR029752">
    <property type="entry name" value="D-isomer_DH_CS1"/>
</dbReference>
<protein>
    <submittedName>
        <fullName evidence="6">Bifunctional glyoxylate/hydroxypyruvate reductase B</fullName>
    </submittedName>
    <submittedName>
        <fullName evidence="7">D-glycerate dehydrogenase</fullName>
    </submittedName>
</protein>
<dbReference type="PANTHER" id="PTHR10996">
    <property type="entry name" value="2-HYDROXYACID DEHYDROGENASE-RELATED"/>
    <property type="match status" value="1"/>
</dbReference>
<evidence type="ECO:0000259" key="5">
    <source>
        <dbReference type="Pfam" id="PF02826"/>
    </source>
</evidence>
<dbReference type="Gene3D" id="3.40.50.720">
    <property type="entry name" value="NAD(P)-binding Rossmann-like Domain"/>
    <property type="match status" value="2"/>
</dbReference>
<dbReference type="Pfam" id="PF02826">
    <property type="entry name" value="2-Hacid_dh_C"/>
    <property type="match status" value="1"/>
</dbReference>
<dbReference type="GO" id="GO:0030267">
    <property type="term" value="F:glyoxylate reductase (NADPH) activity"/>
    <property type="evidence" value="ECO:0007669"/>
    <property type="project" value="TreeGrafter"/>
</dbReference>